<evidence type="ECO:0000313" key="5">
    <source>
        <dbReference type="EMBL" id="KAF9500913.1"/>
    </source>
</evidence>
<keyword evidence="6" id="KW-1185">Reference proteome</keyword>
<evidence type="ECO:0000313" key="6">
    <source>
        <dbReference type="Proteomes" id="UP000807025"/>
    </source>
</evidence>
<dbReference type="SUPFAM" id="SSF52096">
    <property type="entry name" value="ClpP/crotonase"/>
    <property type="match status" value="1"/>
</dbReference>
<dbReference type="PANTHER" id="PTHR43684:SF1">
    <property type="entry name" value="ENOYL-COA DELTA ISOMERASE 2"/>
    <property type="match status" value="1"/>
</dbReference>
<name>A0A9P6A6P1_PLEER</name>
<dbReference type="InterPro" id="IPR045004">
    <property type="entry name" value="ECH_dom"/>
</dbReference>
<protein>
    <submittedName>
        <fullName evidence="5">ClpP/crotonase</fullName>
    </submittedName>
</protein>
<dbReference type="GO" id="GO:0005782">
    <property type="term" value="C:peroxisomal matrix"/>
    <property type="evidence" value="ECO:0007669"/>
    <property type="project" value="TreeGrafter"/>
</dbReference>
<keyword evidence="3" id="KW-0413">Isomerase</keyword>
<dbReference type="InterPro" id="IPR029045">
    <property type="entry name" value="ClpP/crotonase-like_dom_sf"/>
</dbReference>
<feature type="domain" description="Enoyl-CoA hydratase/isomerase" evidence="4">
    <location>
        <begin position="13"/>
        <end position="114"/>
    </location>
</feature>
<dbReference type="GO" id="GO:0016853">
    <property type="term" value="F:isomerase activity"/>
    <property type="evidence" value="ECO:0007669"/>
    <property type="project" value="UniProtKB-KW"/>
</dbReference>
<organism evidence="5 6">
    <name type="scientific">Pleurotus eryngii</name>
    <name type="common">Boletus of the steppes</name>
    <dbReference type="NCBI Taxonomy" id="5323"/>
    <lineage>
        <taxon>Eukaryota</taxon>
        <taxon>Fungi</taxon>
        <taxon>Dikarya</taxon>
        <taxon>Basidiomycota</taxon>
        <taxon>Agaricomycotina</taxon>
        <taxon>Agaricomycetes</taxon>
        <taxon>Agaricomycetidae</taxon>
        <taxon>Agaricales</taxon>
        <taxon>Pleurotineae</taxon>
        <taxon>Pleurotaceae</taxon>
        <taxon>Pleurotus</taxon>
    </lineage>
</organism>
<evidence type="ECO:0000256" key="3">
    <source>
        <dbReference type="ARBA" id="ARBA00023235"/>
    </source>
</evidence>
<accession>A0A9P6A6P1</accession>
<evidence type="ECO:0000256" key="1">
    <source>
        <dbReference type="ARBA" id="ARBA00004275"/>
    </source>
</evidence>
<dbReference type="Gene3D" id="3.90.226.10">
    <property type="entry name" value="2-enoyl-CoA Hydratase, Chain A, domain 1"/>
    <property type="match status" value="1"/>
</dbReference>
<proteinExistence type="predicted"/>
<dbReference type="EMBL" id="MU154525">
    <property type="protein sequence ID" value="KAF9500913.1"/>
    <property type="molecule type" value="Genomic_DNA"/>
</dbReference>
<sequence length="283" mass="31142">MSEVTLSVAQGIATITMNRPRSLNAITADDYDKLANTLREVDKREDVIATIWQATGKWFCAGTDVESTGSKPVETTVRHALVNQVSKSHLDCGHAFASHSKILIAVLNGPAMGTSGLQPLVDLDLLATLPRYCGGIPGIFRFHLRVTQRLVILSFLGIIPEAGSSVTFPTVACSAGWAKGNEALIWGRKMTADELLESRKIFPQQSTEEFHAAVRQYTLENLQGLDPVAVLGAKRLVRAALDEKNHFDTVLLREGYAQAERFASGRPRKHFERIAKKEIKHKL</sequence>
<dbReference type="Proteomes" id="UP000807025">
    <property type="component" value="Unassembled WGS sequence"/>
</dbReference>
<dbReference type="Pfam" id="PF16113">
    <property type="entry name" value="ECH_2"/>
    <property type="match status" value="1"/>
</dbReference>
<dbReference type="PANTHER" id="PTHR43684">
    <property type="match status" value="1"/>
</dbReference>
<gene>
    <name evidence="5" type="ORF">BDN71DRAFT_1501687</name>
</gene>
<reference evidence="5" key="1">
    <citation type="submission" date="2020-11" db="EMBL/GenBank/DDBJ databases">
        <authorList>
            <consortium name="DOE Joint Genome Institute"/>
            <person name="Ahrendt S."/>
            <person name="Riley R."/>
            <person name="Andreopoulos W."/>
            <person name="Labutti K."/>
            <person name="Pangilinan J."/>
            <person name="Ruiz-Duenas F.J."/>
            <person name="Barrasa J.M."/>
            <person name="Sanchez-Garcia M."/>
            <person name="Camarero S."/>
            <person name="Miyauchi S."/>
            <person name="Serrano A."/>
            <person name="Linde D."/>
            <person name="Babiker R."/>
            <person name="Drula E."/>
            <person name="Ayuso-Fernandez I."/>
            <person name="Pacheco R."/>
            <person name="Padilla G."/>
            <person name="Ferreira P."/>
            <person name="Barriuso J."/>
            <person name="Kellner H."/>
            <person name="Castanera R."/>
            <person name="Alfaro M."/>
            <person name="Ramirez L."/>
            <person name="Pisabarro A.G."/>
            <person name="Kuo A."/>
            <person name="Tritt A."/>
            <person name="Lipzen A."/>
            <person name="He G."/>
            <person name="Yan M."/>
            <person name="Ng V."/>
            <person name="Cullen D."/>
            <person name="Martin F."/>
            <person name="Rosso M.-N."/>
            <person name="Henrissat B."/>
            <person name="Hibbett D."/>
            <person name="Martinez A.T."/>
            <person name="Grigoriev I.V."/>
        </authorList>
    </citation>
    <scope>NUCLEOTIDE SEQUENCE</scope>
    <source>
        <strain evidence="5">ATCC 90797</strain>
    </source>
</reference>
<evidence type="ECO:0000256" key="2">
    <source>
        <dbReference type="ARBA" id="ARBA00023140"/>
    </source>
</evidence>
<keyword evidence="2" id="KW-0576">Peroxisome</keyword>
<dbReference type="InterPro" id="IPR051053">
    <property type="entry name" value="ECH/Chromodomain_protein"/>
</dbReference>
<comment type="caution">
    <text evidence="5">The sequence shown here is derived from an EMBL/GenBank/DDBJ whole genome shotgun (WGS) entry which is preliminary data.</text>
</comment>
<dbReference type="OrthoDB" id="448450at2759"/>
<dbReference type="GO" id="GO:0006635">
    <property type="term" value="P:fatty acid beta-oxidation"/>
    <property type="evidence" value="ECO:0007669"/>
    <property type="project" value="TreeGrafter"/>
</dbReference>
<dbReference type="AlphaFoldDB" id="A0A9P6A6P1"/>
<evidence type="ECO:0000259" key="4">
    <source>
        <dbReference type="Pfam" id="PF16113"/>
    </source>
</evidence>
<comment type="subcellular location">
    <subcellularLocation>
        <location evidence="1">Peroxisome</location>
    </subcellularLocation>
</comment>
<dbReference type="CDD" id="cd06558">
    <property type="entry name" value="crotonase-like"/>
    <property type="match status" value="1"/>
</dbReference>